<dbReference type="GO" id="GO:0043248">
    <property type="term" value="P:proteasome assembly"/>
    <property type="evidence" value="ECO:0007669"/>
    <property type="project" value="InterPro"/>
</dbReference>
<organism evidence="1 2">
    <name type="scientific">Dendryphion nanum</name>
    <dbReference type="NCBI Taxonomy" id="256645"/>
    <lineage>
        <taxon>Eukaryota</taxon>
        <taxon>Fungi</taxon>
        <taxon>Dikarya</taxon>
        <taxon>Ascomycota</taxon>
        <taxon>Pezizomycotina</taxon>
        <taxon>Dothideomycetes</taxon>
        <taxon>Pleosporomycetidae</taxon>
        <taxon>Pleosporales</taxon>
        <taxon>Torulaceae</taxon>
        <taxon>Dendryphion</taxon>
    </lineage>
</organism>
<dbReference type="Pfam" id="PF16093">
    <property type="entry name" value="PAC4"/>
    <property type="match status" value="1"/>
</dbReference>
<proteinExistence type="predicted"/>
<dbReference type="InterPro" id="IPR032157">
    <property type="entry name" value="PAC4"/>
</dbReference>
<dbReference type="OrthoDB" id="5407417at2759"/>
<dbReference type="AlphaFoldDB" id="A0A9P9E055"/>
<accession>A0A9P9E055</accession>
<comment type="caution">
    <text evidence="1">The sequence shown here is derived from an EMBL/GenBank/DDBJ whole genome shotgun (WGS) entry which is preliminary data.</text>
</comment>
<dbReference type="Proteomes" id="UP000700596">
    <property type="component" value="Unassembled WGS sequence"/>
</dbReference>
<name>A0A9P9E055_9PLEO</name>
<evidence type="ECO:0000313" key="1">
    <source>
        <dbReference type="EMBL" id="KAH7128302.1"/>
    </source>
</evidence>
<keyword evidence="2" id="KW-1185">Reference proteome</keyword>
<dbReference type="Gene3D" id="3.30.230.100">
    <property type="match status" value="1"/>
</dbReference>
<protein>
    <recommendedName>
        <fullName evidence="3">20S proteasome chaperone domain-containing protein</fullName>
    </recommendedName>
</protein>
<gene>
    <name evidence="1" type="ORF">B0J11DRAFT_432089</name>
</gene>
<sequence>MAEIPNVAEVSFPLPRAPQTNIHLQLTNNRTSLLLFFTSATTDSAASASMGSFVYAMPNRSSPSETLSTPLYTHSGNLDFTTRLAKIIARKTGKPVYVGNSISFASTGMGGTVEEEMEGFRRCVQVVMDLLKREPDEK</sequence>
<evidence type="ECO:0008006" key="3">
    <source>
        <dbReference type="Google" id="ProtNLM"/>
    </source>
</evidence>
<evidence type="ECO:0000313" key="2">
    <source>
        <dbReference type="Proteomes" id="UP000700596"/>
    </source>
</evidence>
<reference evidence="1" key="1">
    <citation type="journal article" date="2021" name="Nat. Commun.">
        <title>Genetic determinants of endophytism in the Arabidopsis root mycobiome.</title>
        <authorList>
            <person name="Mesny F."/>
            <person name="Miyauchi S."/>
            <person name="Thiergart T."/>
            <person name="Pickel B."/>
            <person name="Atanasova L."/>
            <person name="Karlsson M."/>
            <person name="Huettel B."/>
            <person name="Barry K.W."/>
            <person name="Haridas S."/>
            <person name="Chen C."/>
            <person name="Bauer D."/>
            <person name="Andreopoulos W."/>
            <person name="Pangilinan J."/>
            <person name="LaButti K."/>
            <person name="Riley R."/>
            <person name="Lipzen A."/>
            <person name="Clum A."/>
            <person name="Drula E."/>
            <person name="Henrissat B."/>
            <person name="Kohler A."/>
            <person name="Grigoriev I.V."/>
            <person name="Martin F.M."/>
            <person name="Hacquard S."/>
        </authorList>
    </citation>
    <scope>NUCLEOTIDE SEQUENCE</scope>
    <source>
        <strain evidence="1">MPI-CAGE-CH-0243</strain>
    </source>
</reference>
<dbReference type="EMBL" id="JAGMWT010000005">
    <property type="protein sequence ID" value="KAH7128302.1"/>
    <property type="molecule type" value="Genomic_DNA"/>
</dbReference>